<evidence type="ECO:0000256" key="4">
    <source>
        <dbReference type="ARBA" id="ARBA00022670"/>
    </source>
</evidence>
<evidence type="ECO:0000259" key="12">
    <source>
        <dbReference type="Pfam" id="PF01343"/>
    </source>
</evidence>
<evidence type="ECO:0000256" key="10">
    <source>
        <dbReference type="SAM" id="MobiDB-lite"/>
    </source>
</evidence>
<accession>A0A2A4WWV3</accession>
<keyword evidence="5 11" id="KW-0812">Transmembrane</keyword>
<comment type="subcellular location">
    <subcellularLocation>
        <location evidence="1">Cell membrane</location>
    </subcellularLocation>
</comment>
<keyword evidence="7" id="KW-0720">Serine protease</keyword>
<dbReference type="NCBIfam" id="NF008745">
    <property type="entry name" value="PRK11778.1"/>
    <property type="match status" value="1"/>
</dbReference>
<evidence type="ECO:0000256" key="9">
    <source>
        <dbReference type="ARBA" id="ARBA00023136"/>
    </source>
</evidence>
<keyword evidence="9 11" id="KW-0472">Membrane</keyword>
<name>A0A2A4WWV3_9GAMM</name>
<keyword evidence="8 11" id="KW-1133">Transmembrane helix</keyword>
<dbReference type="InterPro" id="IPR047272">
    <property type="entry name" value="S49_SppA_C"/>
</dbReference>
<evidence type="ECO:0000256" key="11">
    <source>
        <dbReference type="SAM" id="Phobius"/>
    </source>
</evidence>
<evidence type="ECO:0000256" key="6">
    <source>
        <dbReference type="ARBA" id="ARBA00022801"/>
    </source>
</evidence>
<keyword evidence="6" id="KW-0378">Hydrolase</keyword>
<comment type="caution">
    <text evidence="14">The sequence shown here is derived from an EMBL/GenBank/DDBJ whole genome shotgun (WGS) entry which is preliminary data.</text>
</comment>
<feature type="compositionally biased region" description="Basic and acidic residues" evidence="10">
    <location>
        <begin position="71"/>
        <end position="101"/>
    </location>
</feature>
<dbReference type="Pfam" id="PF08496">
    <property type="entry name" value="Peptidase_S49_N"/>
    <property type="match status" value="1"/>
</dbReference>
<dbReference type="InterPro" id="IPR013703">
    <property type="entry name" value="Peptidase_S49_N_proteobac"/>
</dbReference>
<gene>
    <name evidence="14" type="ORF">COB20_14485</name>
</gene>
<comment type="similarity">
    <text evidence="2">Belongs to the peptidase S49 family.</text>
</comment>
<evidence type="ECO:0000256" key="1">
    <source>
        <dbReference type="ARBA" id="ARBA00004236"/>
    </source>
</evidence>
<feature type="domain" description="Peptidase S49 N-terminal proteobacteria" evidence="13">
    <location>
        <begin position="2"/>
        <end position="171"/>
    </location>
</feature>
<evidence type="ECO:0000313" key="15">
    <source>
        <dbReference type="Proteomes" id="UP000218767"/>
    </source>
</evidence>
<dbReference type="PANTHER" id="PTHR42987">
    <property type="entry name" value="PEPTIDASE S49"/>
    <property type="match status" value="1"/>
</dbReference>
<proteinExistence type="inferred from homology"/>
<evidence type="ECO:0000256" key="3">
    <source>
        <dbReference type="ARBA" id="ARBA00022475"/>
    </source>
</evidence>
<reference evidence="15" key="1">
    <citation type="submission" date="2017-08" db="EMBL/GenBank/DDBJ databases">
        <title>A dynamic microbial community with high functional redundancy inhabits the cold, oxic subseafloor aquifer.</title>
        <authorList>
            <person name="Tully B.J."/>
            <person name="Wheat C.G."/>
            <person name="Glazer B.T."/>
            <person name="Huber J.A."/>
        </authorList>
    </citation>
    <scope>NUCLEOTIDE SEQUENCE [LARGE SCALE GENOMIC DNA]</scope>
</reference>
<organism evidence="14 15">
    <name type="scientific">SAR86 cluster bacterium</name>
    <dbReference type="NCBI Taxonomy" id="2030880"/>
    <lineage>
        <taxon>Bacteria</taxon>
        <taxon>Pseudomonadati</taxon>
        <taxon>Pseudomonadota</taxon>
        <taxon>Gammaproteobacteria</taxon>
        <taxon>SAR86 cluster</taxon>
    </lineage>
</organism>
<feature type="region of interest" description="Disordered" evidence="10">
    <location>
        <begin position="71"/>
        <end position="107"/>
    </location>
</feature>
<dbReference type="PANTHER" id="PTHR42987:SF4">
    <property type="entry name" value="PROTEASE SOHB-RELATED"/>
    <property type="match status" value="1"/>
</dbReference>
<dbReference type="InterPro" id="IPR002142">
    <property type="entry name" value="Peptidase_S49"/>
</dbReference>
<dbReference type="CDD" id="cd07023">
    <property type="entry name" value="S49_Sppa_N_C"/>
    <property type="match status" value="1"/>
</dbReference>
<keyword evidence="4 14" id="KW-0645">Protease</keyword>
<dbReference type="InterPro" id="IPR029045">
    <property type="entry name" value="ClpP/crotonase-like_dom_sf"/>
</dbReference>
<dbReference type="Gene3D" id="3.90.226.10">
    <property type="entry name" value="2-enoyl-CoA Hydratase, Chain A, domain 1"/>
    <property type="match status" value="1"/>
</dbReference>
<dbReference type="AlphaFoldDB" id="A0A2A4WWV3"/>
<dbReference type="Pfam" id="PF01343">
    <property type="entry name" value="Peptidase_S49"/>
    <property type="match status" value="1"/>
</dbReference>
<feature type="transmembrane region" description="Helical" evidence="11">
    <location>
        <begin position="6"/>
        <end position="31"/>
    </location>
</feature>
<evidence type="ECO:0000256" key="5">
    <source>
        <dbReference type="ARBA" id="ARBA00022692"/>
    </source>
</evidence>
<dbReference type="Gene3D" id="6.20.330.10">
    <property type="match status" value="1"/>
</dbReference>
<dbReference type="SUPFAM" id="SSF52096">
    <property type="entry name" value="ClpP/crotonase"/>
    <property type="match status" value="1"/>
</dbReference>
<evidence type="ECO:0000256" key="8">
    <source>
        <dbReference type="ARBA" id="ARBA00022989"/>
    </source>
</evidence>
<evidence type="ECO:0000256" key="7">
    <source>
        <dbReference type="ARBA" id="ARBA00022825"/>
    </source>
</evidence>
<evidence type="ECO:0000256" key="2">
    <source>
        <dbReference type="ARBA" id="ARBA00008683"/>
    </source>
</evidence>
<dbReference type="EMBL" id="NVUL01000093">
    <property type="protein sequence ID" value="PCI74780.1"/>
    <property type="molecule type" value="Genomic_DNA"/>
</dbReference>
<dbReference type="GO" id="GO:0006508">
    <property type="term" value="P:proteolysis"/>
    <property type="evidence" value="ECO:0007669"/>
    <property type="project" value="UniProtKB-KW"/>
</dbReference>
<dbReference type="Proteomes" id="UP000218767">
    <property type="component" value="Unassembled WGS sequence"/>
</dbReference>
<dbReference type="GO" id="GO:0005886">
    <property type="term" value="C:plasma membrane"/>
    <property type="evidence" value="ECO:0007669"/>
    <property type="project" value="UniProtKB-SubCell"/>
</dbReference>
<protein>
    <submittedName>
        <fullName evidence="14">Protease SohB</fullName>
    </submittedName>
</protein>
<evidence type="ECO:0000259" key="13">
    <source>
        <dbReference type="Pfam" id="PF08496"/>
    </source>
</evidence>
<dbReference type="GO" id="GO:0004252">
    <property type="term" value="F:serine-type endopeptidase activity"/>
    <property type="evidence" value="ECO:0007669"/>
    <property type="project" value="InterPro"/>
</dbReference>
<sequence length="363" mass="40563">MEYLIQYGMFLAKAVTIVVAIVIVVGAIAATGNRQRKTGRKGQIRVTHLNEHFDDMKDTLRHSVLAKDQLKQVHKDEKKQAKLESKEQAKADKEAAKKSDDVADDTSNSEQRKKRVYVINFTGNISADEVESLREEITAILTLAEPLDEVLLRLESPGGMVHAYGLASSQLLRIKSKQIPLTICVDKVAASGGYMMACLADRLVSAPFAIIGSIGVLVQLPNFHRVLKKNEIDYEIISAGEFKRTLTQFGEITQKGRDKVQEEVETMHDIFKAWIKEHRPSVEIDKIATGETWVGTQAKERYMVDEIKTSDDCIVSACEEADVYEVEYELPKSLQDKIGGAFHGTVEKLFSSWIGKSTTNTFQ</sequence>
<evidence type="ECO:0000313" key="14">
    <source>
        <dbReference type="EMBL" id="PCI74780.1"/>
    </source>
</evidence>
<feature type="domain" description="Peptidase S49" evidence="12">
    <location>
        <begin position="175"/>
        <end position="323"/>
    </location>
</feature>
<keyword evidence="3" id="KW-1003">Cell membrane</keyword>